<feature type="compositionally biased region" description="Acidic residues" evidence="2">
    <location>
        <begin position="29"/>
        <end position="64"/>
    </location>
</feature>
<dbReference type="PROSITE" id="PS00284">
    <property type="entry name" value="SERPIN"/>
    <property type="match status" value="1"/>
</dbReference>
<dbReference type="Pfam" id="PF00079">
    <property type="entry name" value="Serpin"/>
    <property type="match status" value="1"/>
</dbReference>
<dbReference type="EMBL" id="JAOPKA010000003">
    <property type="protein sequence ID" value="MCU4741046.1"/>
    <property type="molecule type" value="Genomic_DNA"/>
</dbReference>
<accession>A0AAP2YX93</accession>
<evidence type="ECO:0000256" key="1">
    <source>
        <dbReference type="RuleBase" id="RU000411"/>
    </source>
</evidence>
<protein>
    <submittedName>
        <fullName evidence="4">Serpin family protein</fullName>
    </submittedName>
</protein>
<comment type="similarity">
    <text evidence="1">Belongs to the serpin family.</text>
</comment>
<feature type="region of interest" description="Disordered" evidence="2">
    <location>
        <begin position="23"/>
        <end position="66"/>
    </location>
</feature>
<comment type="caution">
    <text evidence="4">The sequence shown here is derived from an EMBL/GenBank/DDBJ whole genome shotgun (WGS) entry which is preliminary data.</text>
</comment>
<dbReference type="GO" id="GO:0004867">
    <property type="term" value="F:serine-type endopeptidase inhibitor activity"/>
    <property type="evidence" value="ECO:0007669"/>
    <property type="project" value="InterPro"/>
</dbReference>
<dbReference type="InterPro" id="IPR036186">
    <property type="entry name" value="Serpin_sf"/>
</dbReference>
<dbReference type="InterPro" id="IPR042185">
    <property type="entry name" value="Serpin_sf_2"/>
</dbReference>
<dbReference type="PANTHER" id="PTHR11461">
    <property type="entry name" value="SERINE PROTEASE INHIBITOR, SERPIN"/>
    <property type="match status" value="1"/>
</dbReference>
<dbReference type="SUPFAM" id="SSF56574">
    <property type="entry name" value="Serpins"/>
    <property type="match status" value="1"/>
</dbReference>
<feature type="domain" description="Serpin" evidence="3">
    <location>
        <begin position="96"/>
        <end position="477"/>
    </location>
</feature>
<dbReference type="InterPro" id="IPR023795">
    <property type="entry name" value="Serpin_CS"/>
</dbReference>
<dbReference type="InterPro" id="IPR000215">
    <property type="entry name" value="Serpin_fam"/>
</dbReference>
<dbReference type="InterPro" id="IPR023796">
    <property type="entry name" value="Serpin_dom"/>
</dbReference>
<evidence type="ECO:0000313" key="5">
    <source>
        <dbReference type="Proteomes" id="UP001321018"/>
    </source>
</evidence>
<evidence type="ECO:0000313" key="4">
    <source>
        <dbReference type="EMBL" id="MCU4741046.1"/>
    </source>
</evidence>
<dbReference type="Gene3D" id="2.30.39.10">
    <property type="entry name" value="Alpha-1-antitrypsin, domain 1"/>
    <property type="match status" value="1"/>
</dbReference>
<dbReference type="SMART" id="SM00093">
    <property type="entry name" value="SERPIN"/>
    <property type="match status" value="1"/>
</dbReference>
<dbReference type="GO" id="GO:0005615">
    <property type="term" value="C:extracellular space"/>
    <property type="evidence" value="ECO:0007669"/>
    <property type="project" value="InterPro"/>
</dbReference>
<dbReference type="InterPro" id="IPR042178">
    <property type="entry name" value="Serpin_sf_1"/>
</dbReference>
<reference evidence="4" key="1">
    <citation type="submission" date="2022-09" db="EMBL/GenBank/DDBJ databases">
        <title>Enrichment on poylsaccharides allowed isolation of novel metabolic and taxonomic groups of Haloarchaea.</title>
        <authorList>
            <person name="Sorokin D.Y."/>
            <person name="Elcheninov A.G."/>
            <person name="Khizhniak T.V."/>
            <person name="Kolganova T.V."/>
            <person name="Kublanov I.V."/>
        </authorList>
    </citation>
    <scope>NUCLEOTIDE SEQUENCE</scope>
    <source>
        <strain evidence="4">AArc-xg1-1</strain>
    </source>
</reference>
<name>A0AAP2YX93_9EURY</name>
<evidence type="ECO:0000256" key="2">
    <source>
        <dbReference type="SAM" id="MobiDB-lite"/>
    </source>
</evidence>
<dbReference type="Gene3D" id="3.30.497.10">
    <property type="entry name" value="Antithrombin, subunit I, domain 2"/>
    <property type="match status" value="1"/>
</dbReference>
<dbReference type="PROSITE" id="PS51257">
    <property type="entry name" value="PROKAR_LIPOPROTEIN"/>
    <property type="match status" value="1"/>
</dbReference>
<dbReference type="Proteomes" id="UP001321018">
    <property type="component" value="Unassembled WGS sequence"/>
</dbReference>
<sequence length="483" mass="52857">MRTTSDRRTVLALTGALLAGAAGCLSGDSESDPNDDGTGDDTSTETETESDPGDTDETGFDDYDVPAFPTLELATDPEIDEESLARQVRGNVDFSLDLLAQLRTEAPDENLFYSPYSVSVALAMTYAGARRETATEMADALRYELGQDDLHPAFGALEAEFARRNEDGQEVANAWGEENEDEDENEDDGPAFEFTTANAVWGQDGYGFSEEYLELLEAYYGAGMELVDFSGSPEEARQQINEWVEAQTNDRIEDLLPEGSIDAATKLVLTNAIYFVGKWEYPFSEEDTESGTFTALDSTESEVPLMFQSTKLSYAEIDGHQLVELPYANRDTSMVVILPAEGEFEAFENEFTVDRLATMLEEASTAIVDLTLPTFGIESEFSLVETMQELGMERAFGGGADFSGMDGSGGLFVDDIVHQSFVEVDELGTEAAAATAVIMAESAPPDHVEMVVDRPFLFYIRDRPTETPLFVGRVVDGETLQED</sequence>
<dbReference type="AlphaFoldDB" id="A0AAP2YX93"/>
<dbReference type="CDD" id="cd19590">
    <property type="entry name" value="serpin_thermopin-like"/>
    <property type="match status" value="1"/>
</dbReference>
<gene>
    <name evidence="4" type="ORF">OB960_06475</name>
</gene>
<organism evidence="4 5">
    <name type="scientific">Natronoglomus mannanivorans</name>
    <dbReference type="NCBI Taxonomy" id="2979990"/>
    <lineage>
        <taxon>Archaea</taxon>
        <taxon>Methanobacteriati</taxon>
        <taxon>Methanobacteriota</taxon>
        <taxon>Stenosarchaea group</taxon>
        <taxon>Halobacteria</taxon>
        <taxon>Halobacteriales</taxon>
        <taxon>Natrialbaceae</taxon>
        <taxon>Natronoglomus</taxon>
    </lineage>
</organism>
<proteinExistence type="inferred from homology"/>
<dbReference type="RefSeq" id="WP_338002882.1">
    <property type="nucleotide sequence ID" value="NZ_JAOPKA010000003.1"/>
</dbReference>
<dbReference type="PANTHER" id="PTHR11461:SF211">
    <property type="entry name" value="GH10112P-RELATED"/>
    <property type="match status" value="1"/>
</dbReference>
<evidence type="ECO:0000259" key="3">
    <source>
        <dbReference type="SMART" id="SM00093"/>
    </source>
</evidence>